<evidence type="ECO:0000259" key="5">
    <source>
        <dbReference type="PROSITE" id="PS50002"/>
    </source>
</evidence>
<dbReference type="Gene3D" id="2.30.30.40">
    <property type="entry name" value="SH3 Domains"/>
    <property type="match status" value="1"/>
</dbReference>
<dbReference type="CDD" id="cd00174">
    <property type="entry name" value="SH3"/>
    <property type="match status" value="1"/>
</dbReference>
<keyword evidence="7" id="KW-1185">Reference proteome</keyword>
<dbReference type="CDD" id="cd11525">
    <property type="entry name" value="SYLF_SH3YL1_like"/>
    <property type="match status" value="1"/>
</dbReference>
<dbReference type="Pfam" id="PF00018">
    <property type="entry name" value="SH3_1"/>
    <property type="match status" value="1"/>
</dbReference>
<dbReference type="InterPro" id="IPR033643">
    <property type="entry name" value="SYLF_SH3YL1-like"/>
</dbReference>
<dbReference type="PRINTS" id="PR00452">
    <property type="entry name" value="SH3DOMAIN"/>
</dbReference>
<evidence type="ECO:0000256" key="3">
    <source>
        <dbReference type="PROSITE-ProRule" id="PRU00192"/>
    </source>
</evidence>
<dbReference type="InterPro" id="IPR036028">
    <property type="entry name" value="SH3-like_dom_sf"/>
</dbReference>
<dbReference type="InterPro" id="IPR007461">
    <property type="entry name" value="Ysc84_actin-binding"/>
</dbReference>
<dbReference type="SMART" id="SM00326">
    <property type="entry name" value="SH3"/>
    <property type="match status" value="1"/>
</dbReference>
<feature type="compositionally biased region" description="Polar residues" evidence="4">
    <location>
        <begin position="316"/>
        <end position="329"/>
    </location>
</feature>
<sequence length="690" mass="74402">MGINSPLPVRLPEETKKAAKILRSFVDGQNNGLDKVIPHTVLEKAEGFAIFTVVKAGFLFSARAGSGVVIARTQDGSWSPPSAIGLGGVGFGGQAGAEVTDFVIVLNSKSAVTSFMSAGSLTLGGNLSIAVGPLGRNAEGSGTVSAKGKIAAMYSYSKTKGLFGGVSVEGSVIVERQDANRLAYGGSPSAKQILSGAFDPPDWAQCLIEELQRATGAISGQQWRDMDHEGEGGGMSVIPPGIGNRSRSGSNTGSGYVFGEGIGAMGTGKTRSRSGSLLSNHSGKGDKEKEKERERERNPARIRANDYMPRRGSVLNPFSNGSPKKNVVSSSSEQYNAGLTWDSDGPMVPITRPRGLSSLRNSDRPDDQINVFKDISTSTSKMTSPTFPSNHFNVNTNVNGSNLKNNSNLGELTSNIGSTSMKGYRNGFSSTESDGDLIGIRNEKSEGEKDLLGHWDSNGDSLTTSFDKLSMGLGQRSRSNSRPPLQDLQEDTTDLLGSPNRGKPRMEKEWGLSNRGSPSRLTKKVSGRMKEYQETSIEHDPFSLRGIGRNPGISREWDKEKDGFSSSSPEREGQYDMRNKVLGKDWEMKQDRLFTDLPKNEVGGEDGFARAIALYEFVPTDPGDLGLKQGQKIMVLDKVGQGEWWRGKDDRGKEGIFPVNYVEVVFLPKDLKGGVWRSELRARMADSIFA</sequence>
<feature type="compositionally biased region" description="Basic and acidic residues" evidence="4">
    <location>
        <begin position="555"/>
        <end position="574"/>
    </location>
</feature>
<feature type="compositionally biased region" description="Low complexity" evidence="4">
    <location>
        <begin position="243"/>
        <end position="253"/>
    </location>
</feature>
<organism evidence="6 7">
    <name type="scientific">Tremella mesenterica</name>
    <name type="common">Jelly fungus</name>
    <dbReference type="NCBI Taxonomy" id="5217"/>
    <lineage>
        <taxon>Eukaryota</taxon>
        <taxon>Fungi</taxon>
        <taxon>Dikarya</taxon>
        <taxon>Basidiomycota</taxon>
        <taxon>Agaricomycotina</taxon>
        <taxon>Tremellomycetes</taxon>
        <taxon>Tremellales</taxon>
        <taxon>Tremellaceae</taxon>
        <taxon>Tremella</taxon>
    </lineage>
</organism>
<dbReference type="PANTHER" id="PTHR15629:SF2">
    <property type="entry name" value="SH3 DOMAIN-CONTAINING YSC84-LIKE PROTEIN 1"/>
    <property type="match status" value="1"/>
</dbReference>
<reference evidence="6 7" key="1">
    <citation type="submission" date="2016-06" db="EMBL/GenBank/DDBJ databases">
        <title>Evolution of pathogenesis and genome organization in the Tremellales.</title>
        <authorList>
            <person name="Cuomo C."/>
            <person name="Litvintseva A."/>
            <person name="Heitman J."/>
            <person name="Chen Y."/>
            <person name="Sun S."/>
            <person name="Springer D."/>
            <person name="Dromer F."/>
            <person name="Young S."/>
            <person name="Zeng Q."/>
            <person name="Chapman S."/>
            <person name="Gujja S."/>
            <person name="Saif S."/>
            <person name="Birren B."/>
        </authorList>
    </citation>
    <scope>NUCLEOTIDE SEQUENCE [LARGE SCALE GENOMIC DNA]</scope>
    <source>
        <strain evidence="6 7">ATCC 28783</strain>
    </source>
</reference>
<dbReference type="OrthoDB" id="443981at2759"/>
<feature type="compositionally biased region" description="Polar residues" evidence="4">
    <location>
        <begin position="273"/>
        <end position="282"/>
    </location>
</feature>
<dbReference type="Pfam" id="PF04366">
    <property type="entry name" value="Ysc84"/>
    <property type="match status" value="1"/>
</dbReference>
<evidence type="ECO:0000256" key="2">
    <source>
        <dbReference type="ARBA" id="ARBA00022443"/>
    </source>
</evidence>
<dbReference type="STRING" id="5217.A0A4Q1BL73"/>
<evidence type="ECO:0000313" key="7">
    <source>
        <dbReference type="Proteomes" id="UP000289152"/>
    </source>
</evidence>
<evidence type="ECO:0000313" key="6">
    <source>
        <dbReference type="EMBL" id="RXK38476.1"/>
    </source>
</evidence>
<comment type="caution">
    <text evidence="6">The sequence shown here is derived from an EMBL/GenBank/DDBJ whole genome shotgun (WGS) entry which is preliminary data.</text>
</comment>
<dbReference type="InParanoid" id="A0A4Q1BL73"/>
<feature type="region of interest" description="Disordered" evidence="4">
    <location>
        <begin position="545"/>
        <end position="574"/>
    </location>
</feature>
<protein>
    <recommendedName>
        <fullName evidence="5">SH3 domain-containing protein</fullName>
    </recommendedName>
</protein>
<dbReference type="GO" id="GO:0051666">
    <property type="term" value="P:actin cortical patch localization"/>
    <property type="evidence" value="ECO:0007669"/>
    <property type="project" value="TreeGrafter"/>
</dbReference>
<dbReference type="GO" id="GO:0035091">
    <property type="term" value="F:phosphatidylinositol binding"/>
    <property type="evidence" value="ECO:0007669"/>
    <property type="project" value="TreeGrafter"/>
</dbReference>
<dbReference type="PANTHER" id="PTHR15629">
    <property type="entry name" value="SH3YL1 PROTEIN"/>
    <property type="match status" value="1"/>
</dbReference>
<dbReference type="FunCoup" id="A0A4Q1BL73">
    <property type="interactions" value="28"/>
</dbReference>
<dbReference type="PROSITE" id="PS50002">
    <property type="entry name" value="SH3"/>
    <property type="match status" value="1"/>
</dbReference>
<gene>
    <name evidence="6" type="ORF">M231_04241</name>
</gene>
<dbReference type="EMBL" id="SDIL01000047">
    <property type="protein sequence ID" value="RXK38476.1"/>
    <property type="molecule type" value="Genomic_DNA"/>
</dbReference>
<dbReference type="GO" id="GO:0051017">
    <property type="term" value="P:actin filament bundle assembly"/>
    <property type="evidence" value="ECO:0007669"/>
    <property type="project" value="TreeGrafter"/>
</dbReference>
<dbReference type="GO" id="GO:0030479">
    <property type="term" value="C:actin cortical patch"/>
    <property type="evidence" value="ECO:0007669"/>
    <property type="project" value="TreeGrafter"/>
</dbReference>
<feature type="compositionally biased region" description="Basic and acidic residues" evidence="4">
    <location>
        <begin position="283"/>
        <end position="299"/>
    </location>
</feature>
<name>A0A4Q1BL73_TREME</name>
<dbReference type="VEuPathDB" id="FungiDB:TREMEDRAFT_70420"/>
<dbReference type="InterPro" id="IPR001452">
    <property type="entry name" value="SH3_domain"/>
</dbReference>
<feature type="region of interest" description="Disordered" evidence="4">
    <location>
        <begin position="310"/>
        <end position="329"/>
    </location>
</feature>
<dbReference type="InterPro" id="IPR051702">
    <property type="entry name" value="SH3_domain_YSC84-like"/>
</dbReference>
<keyword evidence="2 3" id="KW-0728">SH3 domain</keyword>
<dbReference type="Proteomes" id="UP000289152">
    <property type="component" value="Unassembled WGS sequence"/>
</dbReference>
<feature type="region of interest" description="Disordered" evidence="4">
    <location>
        <begin position="228"/>
        <end position="253"/>
    </location>
</feature>
<evidence type="ECO:0000256" key="4">
    <source>
        <dbReference type="SAM" id="MobiDB-lite"/>
    </source>
</evidence>
<dbReference type="SUPFAM" id="SSF50044">
    <property type="entry name" value="SH3-domain"/>
    <property type="match status" value="1"/>
</dbReference>
<proteinExistence type="inferred from homology"/>
<dbReference type="GO" id="GO:0051015">
    <property type="term" value="F:actin filament binding"/>
    <property type="evidence" value="ECO:0007669"/>
    <property type="project" value="TreeGrafter"/>
</dbReference>
<comment type="similarity">
    <text evidence="1">Belongs to the SH3YL1 family.</text>
</comment>
<feature type="region of interest" description="Disordered" evidence="4">
    <location>
        <begin position="472"/>
        <end position="526"/>
    </location>
</feature>
<feature type="domain" description="SH3" evidence="5">
    <location>
        <begin position="606"/>
        <end position="667"/>
    </location>
</feature>
<evidence type="ECO:0000256" key="1">
    <source>
        <dbReference type="ARBA" id="ARBA00007761"/>
    </source>
</evidence>
<feature type="region of interest" description="Disordered" evidence="4">
    <location>
        <begin position="265"/>
        <end position="302"/>
    </location>
</feature>
<dbReference type="AlphaFoldDB" id="A0A4Q1BL73"/>
<accession>A0A4Q1BL73</accession>